<keyword evidence="2" id="KW-1185">Reference proteome</keyword>
<dbReference type="GO" id="GO:0008897">
    <property type="term" value="F:holo-[acyl-carrier-protein] synthase activity"/>
    <property type="evidence" value="ECO:0007669"/>
    <property type="project" value="InterPro"/>
</dbReference>
<evidence type="ECO:0000313" key="2">
    <source>
        <dbReference type="Proteomes" id="UP001281410"/>
    </source>
</evidence>
<accession>A0AAE0AZ80</accession>
<name>A0AAE0AZ80_9ROSI</name>
<comment type="caution">
    <text evidence="1">The sequence shown here is derived from an EMBL/GenBank/DDBJ whole genome shotgun (WGS) entry which is preliminary data.</text>
</comment>
<dbReference type="EMBL" id="JANJYJ010000002">
    <property type="protein sequence ID" value="KAK3226876.1"/>
    <property type="molecule type" value="Genomic_DNA"/>
</dbReference>
<dbReference type="Proteomes" id="UP001281410">
    <property type="component" value="Unassembled WGS sequence"/>
</dbReference>
<gene>
    <name evidence="1" type="ORF">Dsin_006738</name>
</gene>
<protein>
    <submittedName>
        <fullName evidence="1">Uncharacterized protein</fullName>
    </submittedName>
</protein>
<organism evidence="1 2">
    <name type="scientific">Dipteronia sinensis</name>
    <dbReference type="NCBI Taxonomy" id="43782"/>
    <lineage>
        <taxon>Eukaryota</taxon>
        <taxon>Viridiplantae</taxon>
        <taxon>Streptophyta</taxon>
        <taxon>Embryophyta</taxon>
        <taxon>Tracheophyta</taxon>
        <taxon>Spermatophyta</taxon>
        <taxon>Magnoliopsida</taxon>
        <taxon>eudicotyledons</taxon>
        <taxon>Gunneridae</taxon>
        <taxon>Pentapetalae</taxon>
        <taxon>rosids</taxon>
        <taxon>malvids</taxon>
        <taxon>Sapindales</taxon>
        <taxon>Sapindaceae</taxon>
        <taxon>Hippocastanoideae</taxon>
        <taxon>Acereae</taxon>
        <taxon>Dipteronia</taxon>
    </lineage>
</organism>
<dbReference type="SUPFAM" id="SSF56214">
    <property type="entry name" value="4'-phosphopantetheinyl transferase"/>
    <property type="match status" value="1"/>
</dbReference>
<dbReference type="GO" id="GO:0000287">
    <property type="term" value="F:magnesium ion binding"/>
    <property type="evidence" value="ECO:0007669"/>
    <property type="project" value="InterPro"/>
</dbReference>
<reference evidence="1" key="1">
    <citation type="journal article" date="2023" name="Plant J.">
        <title>Genome sequences and population genomics provide insights into the demographic history, inbreeding, and mutation load of two 'living fossil' tree species of Dipteronia.</title>
        <authorList>
            <person name="Feng Y."/>
            <person name="Comes H.P."/>
            <person name="Chen J."/>
            <person name="Zhu S."/>
            <person name="Lu R."/>
            <person name="Zhang X."/>
            <person name="Li P."/>
            <person name="Qiu J."/>
            <person name="Olsen K.M."/>
            <person name="Qiu Y."/>
        </authorList>
    </citation>
    <scope>NUCLEOTIDE SEQUENCE</scope>
    <source>
        <strain evidence="1">NBL</strain>
    </source>
</reference>
<dbReference type="InterPro" id="IPR037143">
    <property type="entry name" value="4-PPantetheinyl_Trfase_dom_sf"/>
</dbReference>
<sequence>MVMNVRCFQRNFSSALRPLVPLQLPSKLETHFWYILPDEVTSTSILNQYMELLSPSEKLNVNQMRGDNHRKCALLARALVRTTIARYKLSSRSKILEIPEEQVWEA</sequence>
<dbReference type="Gene3D" id="3.90.470.20">
    <property type="entry name" value="4'-phosphopantetheinyl transferase domain"/>
    <property type="match status" value="1"/>
</dbReference>
<dbReference type="AlphaFoldDB" id="A0AAE0AZ80"/>
<evidence type="ECO:0000313" key="1">
    <source>
        <dbReference type="EMBL" id="KAK3226876.1"/>
    </source>
</evidence>
<proteinExistence type="predicted"/>